<evidence type="ECO:0000313" key="2">
    <source>
        <dbReference type="Proteomes" id="UP001597045"/>
    </source>
</evidence>
<organism evidence="1 2">
    <name type="scientific">Kibdelosporangium lantanae</name>
    <dbReference type="NCBI Taxonomy" id="1497396"/>
    <lineage>
        <taxon>Bacteria</taxon>
        <taxon>Bacillati</taxon>
        <taxon>Actinomycetota</taxon>
        <taxon>Actinomycetes</taxon>
        <taxon>Pseudonocardiales</taxon>
        <taxon>Pseudonocardiaceae</taxon>
        <taxon>Kibdelosporangium</taxon>
    </lineage>
</organism>
<reference evidence="2" key="1">
    <citation type="journal article" date="2019" name="Int. J. Syst. Evol. Microbiol.">
        <title>The Global Catalogue of Microorganisms (GCM) 10K type strain sequencing project: providing services to taxonomists for standard genome sequencing and annotation.</title>
        <authorList>
            <consortium name="The Broad Institute Genomics Platform"/>
            <consortium name="The Broad Institute Genome Sequencing Center for Infectious Disease"/>
            <person name="Wu L."/>
            <person name="Ma J."/>
        </authorList>
    </citation>
    <scope>NUCLEOTIDE SEQUENCE [LARGE SCALE GENOMIC DNA]</scope>
    <source>
        <strain evidence="2">JCM 31486</strain>
    </source>
</reference>
<evidence type="ECO:0000313" key="1">
    <source>
        <dbReference type="EMBL" id="MFD1044167.1"/>
    </source>
</evidence>
<sequence length="82" mass="9427">MGVRLIDTVESDNVIPLRNRYVADNGTPHTDEQLPEPATLYSLIILAFVLHTPSRFTRCCVRCSVPWPCDHLRLAYRLREGF</sequence>
<protein>
    <submittedName>
        <fullName evidence="1">Uncharacterized protein</fullName>
    </submittedName>
</protein>
<dbReference type="EMBL" id="JBHTIS010000009">
    <property type="protein sequence ID" value="MFD1044167.1"/>
    <property type="molecule type" value="Genomic_DNA"/>
</dbReference>
<dbReference type="Proteomes" id="UP001597045">
    <property type="component" value="Unassembled WGS sequence"/>
</dbReference>
<keyword evidence="2" id="KW-1185">Reference proteome</keyword>
<comment type="caution">
    <text evidence="1">The sequence shown here is derived from an EMBL/GenBank/DDBJ whole genome shotgun (WGS) entry which is preliminary data.</text>
</comment>
<accession>A0ABW3M2R1</accession>
<name>A0ABW3M2R1_9PSEU</name>
<gene>
    <name evidence="1" type="ORF">ACFQ1S_00435</name>
</gene>
<proteinExistence type="predicted"/>